<dbReference type="Gene3D" id="2.40.170.20">
    <property type="entry name" value="TonB-dependent receptor, beta-barrel domain"/>
    <property type="match status" value="1"/>
</dbReference>
<gene>
    <name evidence="5" type="ORF">ACFFI0_18770</name>
</gene>
<dbReference type="Pfam" id="PF13620">
    <property type="entry name" value="CarboxypepD_reg"/>
    <property type="match status" value="1"/>
</dbReference>
<evidence type="ECO:0000313" key="5">
    <source>
        <dbReference type="EMBL" id="MFC0320378.1"/>
    </source>
</evidence>
<evidence type="ECO:0000256" key="3">
    <source>
        <dbReference type="ARBA" id="ARBA00023237"/>
    </source>
</evidence>
<organism evidence="5 6">
    <name type="scientific">Olivibacter oleidegradans</name>
    <dbReference type="NCBI Taxonomy" id="760123"/>
    <lineage>
        <taxon>Bacteria</taxon>
        <taxon>Pseudomonadati</taxon>
        <taxon>Bacteroidota</taxon>
        <taxon>Sphingobacteriia</taxon>
        <taxon>Sphingobacteriales</taxon>
        <taxon>Sphingobacteriaceae</taxon>
        <taxon>Olivibacter</taxon>
    </lineage>
</organism>
<evidence type="ECO:0000256" key="2">
    <source>
        <dbReference type="ARBA" id="ARBA00023136"/>
    </source>
</evidence>
<dbReference type="Pfam" id="PF07715">
    <property type="entry name" value="Plug"/>
    <property type="match status" value="1"/>
</dbReference>
<proteinExistence type="predicted"/>
<dbReference type="SUPFAM" id="SSF56935">
    <property type="entry name" value="Porins"/>
    <property type="match status" value="1"/>
</dbReference>
<evidence type="ECO:0000313" key="6">
    <source>
        <dbReference type="Proteomes" id="UP001589774"/>
    </source>
</evidence>
<reference evidence="5 6" key="1">
    <citation type="submission" date="2024-09" db="EMBL/GenBank/DDBJ databases">
        <authorList>
            <person name="Sun Q."/>
            <person name="Mori K."/>
        </authorList>
    </citation>
    <scope>NUCLEOTIDE SEQUENCE [LARGE SCALE GENOMIC DNA]</scope>
    <source>
        <strain evidence="5 6">CCM 7765</strain>
    </source>
</reference>
<sequence length="787" mass="88805">MKIVFFLFITFYLVQTKAQQVTQIVKGNVSDEASKQSLQGVTIRLASNLSKTTLSDSSGNFKLTDIPLGRQRFIITAVGYEPLSLNNIIVTAGKEVDLTISLRESLMNLDVVEITANENSGGRKVNNDMLSVSARTFNMDETKRYAGSLGDPARMATNFAGVVSTNDTRNDIIIRGNSPNAMLWQLEGLNIPNPNHFGSLNSMGGSVSMLNSNLIDQSDFMTGAFPAQYGNALSGVFDLKLRNGNSEKHEFVTQMGFNGFEGGAEGPIGNSKGASYLINARYSTLSLFQNLGIEFGTGGATPEYMDLNYKINYRIGKHGNLSLFGIWGRSSMDILASEYDPEGQSYGNEYSNRYPRYQTSISGLSYKYQLNKKTAINFILGYSRTNEQFDRDSVNQENINQTIPDWHWRFKINKFSGVLHLHHKFNAKHSLVAGITEDFTNYTLFNRRMRHGISEMILNNRNGDFGLMQAFTQWKFRMTDHFSMVSGLHYQYLSLSQTNSLEPRIGVKYEGLGSHVFGFAYGLHSQMNNILTYATVTTTAAGNRYTNESLGFIRSHQFILSHNWNIRSNTHLKTELYFQRLFDVPVTKAPSSFSTLNLGAETIPVLRDNLINEGVGRNYGLDITLERLFNKGFYYLLTGSFFSSRYQGSDGIWRNTAFNMKNVFNLLGGKEWKVGKQENIFGLSVKVSRVGGRYLSPVDIASSVIDGEIQYEETRAYSLQQPAYFRADVKVSYRKEFTRATMELALDLQNVTDNKNIFRQEWNAQQLNVINVYQQGFFPVPFVRFTF</sequence>
<dbReference type="InterPro" id="IPR012910">
    <property type="entry name" value="Plug_dom"/>
</dbReference>
<dbReference type="RefSeq" id="WP_130858431.1">
    <property type="nucleotide sequence ID" value="NZ_JBHLWO010000002.1"/>
</dbReference>
<keyword evidence="2" id="KW-0472">Membrane</keyword>
<accession>A0ABV6HNB7</accession>
<protein>
    <submittedName>
        <fullName evidence="5">Carboxypeptidase regulatory-like domain-containing protein</fullName>
    </submittedName>
</protein>
<dbReference type="SUPFAM" id="SSF49464">
    <property type="entry name" value="Carboxypeptidase regulatory domain-like"/>
    <property type="match status" value="1"/>
</dbReference>
<keyword evidence="6" id="KW-1185">Reference proteome</keyword>
<name>A0ABV6HNB7_9SPHI</name>
<dbReference type="InterPro" id="IPR008969">
    <property type="entry name" value="CarboxyPept-like_regulatory"/>
</dbReference>
<comment type="caution">
    <text evidence="5">The sequence shown here is derived from an EMBL/GenBank/DDBJ whole genome shotgun (WGS) entry which is preliminary data.</text>
</comment>
<evidence type="ECO:0000256" key="1">
    <source>
        <dbReference type="ARBA" id="ARBA00004442"/>
    </source>
</evidence>
<dbReference type="Gene3D" id="2.60.40.1120">
    <property type="entry name" value="Carboxypeptidase-like, regulatory domain"/>
    <property type="match status" value="1"/>
</dbReference>
<dbReference type="EMBL" id="JBHLWO010000002">
    <property type="protein sequence ID" value="MFC0320378.1"/>
    <property type="molecule type" value="Genomic_DNA"/>
</dbReference>
<feature type="domain" description="TonB-dependent receptor plug" evidence="4">
    <location>
        <begin position="144"/>
        <end position="236"/>
    </location>
</feature>
<dbReference type="InterPro" id="IPR036942">
    <property type="entry name" value="Beta-barrel_TonB_sf"/>
</dbReference>
<keyword evidence="3" id="KW-0998">Cell outer membrane</keyword>
<dbReference type="Proteomes" id="UP001589774">
    <property type="component" value="Unassembled WGS sequence"/>
</dbReference>
<evidence type="ECO:0000259" key="4">
    <source>
        <dbReference type="Pfam" id="PF07715"/>
    </source>
</evidence>
<comment type="subcellular location">
    <subcellularLocation>
        <location evidence="1">Cell outer membrane</location>
    </subcellularLocation>
</comment>